<feature type="binding site" evidence="11">
    <location>
        <begin position="77"/>
        <end position="81"/>
    </location>
    <ligand>
        <name>GTP</name>
        <dbReference type="ChEBI" id="CHEBI:37565"/>
    </ligand>
</feature>
<dbReference type="UniPathway" id="UPA00275">
    <property type="reaction ID" value="UER00400"/>
</dbReference>
<proteinExistence type="inferred from homology"/>
<dbReference type="GO" id="GO:0008270">
    <property type="term" value="F:zinc ion binding"/>
    <property type="evidence" value="ECO:0007669"/>
    <property type="project" value="UniProtKB-UniRule"/>
</dbReference>
<dbReference type="EC" id="3.5.4.25" evidence="11"/>
<evidence type="ECO:0000256" key="3">
    <source>
        <dbReference type="ARBA" id="ARBA00022619"/>
    </source>
</evidence>
<keyword evidence="5 11" id="KW-0547">Nucleotide-binding</keyword>
<evidence type="ECO:0000256" key="7">
    <source>
        <dbReference type="ARBA" id="ARBA00022833"/>
    </source>
</evidence>
<feature type="domain" description="GTP cyclohydrolase II" evidence="12">
    <location>
        <begin position="38"/>
        <end position="197"/>
    </location>
</feature>
<feature type="binding site" evidence="11">
    <location>
        <position position="93"/>
    </location>
    <ligand>
        <name>Zn(2+)</name>
        <dbReference type="ChEBI" id="CHEBI:29105"/>
        <note>catalytic</note>
    </ligand>
</feature>
<dbReference type="InterPro" id="IPR000926">
    <property type="entry name" value="RibA"/>
</dbReference>
<evidence type="ECO:0000313" key="14">
    <source>
        <dbReference type="Proteomes" id="UP000231501"/>
    </source>
</evidence>
<evidence type="ECO:0000256" key="2">
    <source>
        <dbReference type="ARBA" id="ARBA00005520"/>
    </source>
</evidence>
<evidence type="ECO:0000256" key="9">
    <source>
        <dbReference type="ARBA" id="ARBA00043932"/>
    </source>
</evidence>
<dbReference type="GO" id="GO:0005525">
    <property type="term" value="F:GTP binding"/>
    <property type="evidence" value="ECO:0007669"/>
    <property type="project" value="UniProtKB-KW"/>
</dbReference>
<evidence type="ECO:0000313" key="13">
    <source>
        <dbReference type="EMBL" id="PIM54866.1"/>
    </source>
</evidence>
<keyword evidence="3 11" id="KW-0686">Riboflavin biosynthesis</keyword>
<evidence type="ECO:0000256" key="6">
    <source>
        <dbReference type="ARBA" id="ARBA00022801"/>
    </source>
</evidence>
<evidence type="ECO:0000256" key="1">
    <source>
        <dbReference type="ARBA" id="ARBA00004853"/>
    </source>
</evidence>
<comment type="function">
    <text evidence="9 11">Catalyzes the conversion of GTP to 2,5-diamino-6-ribosylamino-4(3H)-pyrimidinone 5'-phosphate (DARP), formate and pyrophosphate.</text>
</comment>
<reference evidence="13 14" key="1">
    <citation type="submission" date="2017-11" db="EMBL/GenBank/DDBJ databases">
        <title>Draft genome sequence of Mitsuaria sp. HWN-4.</title>
        <authorList>
            <person name="Gundlapally S.R."/>
        </authorList>
    </citation>
    <scope>NUCLEOTIDE SEQUENCE [LARGE SCALE GENOMIC DNA]</scope>
    <source>
        <strain evidence="13 14">HWN-4</strain>
    </source>
</reference>
<evidence type="ECO:0000256" key="4">
    <source>
        <dbReference type="ARBA" id="ARBA00022723"/>
    </source>
</evidence>
<keyword evidence="4 11" id="KW-0479">Metal-binding</keyword>
<dbReference type="GO" id="GO:0003935">
    <property type="term" value="F:GTP cyclohydrolase II activity"/>
    <property type="evidence" value="ECO:0007669"/>
    <property type="project" value="UniProtKB-UniRule"/>
</dbReference>
<keyword evidence="8 11" id="KW-0342">GTP-binding</keyword>
<keyword evidence="6 11" id="KW-0378">Hydrolase</keyword>
<accession>A0A2G9CEK3</accession>
<sequence length="223" mass="24341">MNDEAVREGAEVTAGEMAVNHCEKIPLGTQGATEWEVVHLPSSLGDFQARAFRSPVTGSEHLVLSVGPLQERGGLLRVHSECLTGDVFQSLRCDCGPQLQGALELLKDEGGIVIYMRGHEGRGIGLVEKLRAYALQEAGVDTIDANLRLGHAEDERDYADAIDILCLLGVKSVRLITNNPQKRDALVAGGVEVEALVPLRIAANPHNERYLETKRKRMGHYLE</sequence>
<dbReference type="InterPro" id="IPR036144">
    <property type="entry name" value="RibA-like_sf"/>
</dbReference>
<evidence type="ECO:0000259" key="12">
    <source>
        <dbReference type="Pfam" id="PF00925"/>
    </source>
</evidence>
<evidence type="ECO:0000256" key="5">
    <source>
        <dbReference type="ARBA" id="ARBA00022741"/>
    </source>
</evidence>
<organism evidence="13 14">
    <name type="scientific">Roseateles chitinivorans</name>
    <dbReference type="NCBI Taxonomy" id="2917965"/>
    <lineage>
        <taxon>Bacteria</taxon>
        <taxon>Pseudomonadati</taxon>
        <taxon>Pseudomonadota</taxon>
        <taxon>Betaproteobacteria</taxon>
        <taxon>Burkholderiales</taxon>
        <taxon>Sphaerotilaceae</taxon>
        <taxon>Roseateles</taxon>
    </lineage>
</organism>
<dbReference type="EMBL" id="PEOG01000007">
    <property type="protein sequence ID" value="PIM54866.1"/>
    <property type="molecule type" value="Genomic_DNA"/>
</dbReference>
<dbReference type="PANTHER" id="PTHR21327:SF18">
    <property type="entry name" value="3,4-DIHYDROXY-2-BUTANONE 4-PHOSPHATE SYNTHASE"/>
    <property type="match status" value="1"/>
</dbReference>
<feature type="binding site" evidence="11">
    <location>
        <position position="177"/>
    </location>
    <ligand>
        <name>GTP</name>
        <dbReference type="ChEBI" id="CHEBI:37565"/>
    </ligand>
</feature>
<feature type="active site" description="Nucleophile" evidence="11">
    <location>
        <position position="156"/>
    </location>
</feature>
<protein>
    <recommendedName>
        <fullName evidence="11">GTP cyclohydrolase-2</fullName>
        <ecNumber evidence="11">3.5.4.25</ecNumber>
    </recommendedName>
    <alternativeName>
        <fullName evidence="11">GTP cyclohydrolase II</fullName>
    </alternativeName>
</protein>
<comment type="pathway">
    <text evidence="1 11">Cofactor biosynthesis; riboflavin biosynthesis; 5-amino-6-(D-ribitylamino)uracil from GTP: step 1/4.</text>
</comment>
<feature type="binding site" evidence="11">
    <location>
        <position position="95"/>
    </location>
    <ligand>
        <name>Zn(2+)</name>
        <dbReference type="ChEBI" id="CHEBI:29105"/>
        <note>catalytic</note>
    </ligand>
</feature>
<dbReference type="InterPro" id="IPR032677">
    <property type="entry name" value="GTP_cyclohydro_II"/>
</dbReference>
<dbReference type="PANTHER" id="PTHR21327">
    <property type="entry name" value="GTP CYCLOHYDROLASE II-RELATED"/>
    <property type="match status" value="1"/>
</dbReference>
<dbReference type="Pfam" id="PF00925">
    <property type="entry name" value="GTP_cyclohydro2"/>
    <property type="match status" value="1"/>
</dbReference>
<evidence type="ECO:0000256" key="8">
    <source>
        <dbReference type="ARBA" id="ARBA00023134"/>
    </source>
</evidence>
<dbReference type="NCBIfam" id="NF001591">
    <property type="entry name" value="PRK00393.1"/>
    <property type="match status" value="1"/>
</dbReference>
<name>A0A2G9CEK3_9BURK</name>
<comment type="cofactor">
    <cofactor evidence="11">
        <name>Zn(2+)</name>
        <dbReference type="ChEBI" id="CHEBI:29105"/>
    </cofactor>
    <text evidence="11">Binds 1 zinc ion per subunit.</text>
</comment>
<dbReference type="SUPFAM" id="SSF142695">
    <property type="entry name" value="RibA-like"/>
    <property type="match status" value="1"/>
</dbReference>
<dbReference type="FunFam" id="3.40.50.10990:FF:000001">
    <property type="entry name" value="Riboflavin biosynthesis protein RibBA"/>
    <property type="match status" value="1"/>
</dbReference>
<feature type="binding site" evidence="11">
    <location>
        <position position="82"/>
    </location>
    <ligand>
        <name>Zn(2+)</name>
        <dbReference type="ChEBI" id="CHEBI:29105"/>
        <note>catalytic</note>
    </ligand>
</feature>
<gene>
    <name evidence="11 13" type="primary">ribA</name>
    <name evidence="13" type="ORF">CS062_02630</name>
</gene>
<keyword evidence="7 11" id="KW-0862">Zinc</keyword>
<dbReference type="GO" id="GO:0005829">
    <property type="term" value="C:cytosol"/>
    <property type="evidence" value="ECO:0007669"/>
    <property type="project" value="TreeGrafter"/>
</dbReference>
<dbReference type="GO" id="GO:0008686">
    <property type="term" value="F:3,4-dihydroxy-2-butanone-4-phosphate synthase activity"/>
    <property type="evidence" value="ECO:0007669"/>
    <property type="project" value="TreeGrafter"/>
</dbReference>
<feature type="active site" description="Proton acceptor" evidence="11">
    <location>
        <position position="154"/>
    </location>
</feature>
<feature type="binding site" evidence="11">
    <location>
        <position position="182"/>
    </location>
    <ligand>
        <name>GTP</name>
        <dbReference type="ChEBI" id="CHEBI:37565"/>
    </ligand>
</feature>
<dbReference type="OrthoDB" id="9793111at2"/>
<evidence type="ECO:0000256" key="10">
    <source>
        <dbReference type="ARBA" id="ARBA00049295"/>
    </source>
</evidence>
<feature type="binding site" evidence="11">
    <location>
        <position position="98"/>
    </location>
    <ligand>
        <name>GTP</name>
        <dbReference type="ChEBI" id="CHEBI:37565"/>
    </ligand>
</feature>
<evidence type="ECO:0000256" key="11">
    <source>
        <dbReference type="HAMAP-Rule" id="MF_00179"/>
    </source>
</evidence>
<dbReference type="Gene3D" id="3.40.50.10990">
    <property type="entry name" value="GTP cyclohydrolase II"/>
    <property type="match status" value="1"/>
</dbReference>
<dbReference type="GO" id="GO:0009231">
    <property type="term" value="P:riboflavin biosynthetic process"/>
    <property type="evidence" value="ECO:0007669"/>
    <property type="project" value="UniProtKB-UniRule"/>
</dbReference>
<comment type="catalytic activity">
    <reaction evidence="10 11">
        <text>GTP + 4 H2O = 2,5-diamino-6-hydroxy-4-(5-phosphoribosylamino)-pyrimidine + formate + 2 phosphate + 3 H(+)</text>
        <dbReference type="Rhea" id="RHEA:23704"/>
        <dbReference type="ChEBI" id="CHEBI:15377"/>
        <dbReference type="ChEBI" id="CHEBI:15378"/>
        <dbReference type="ChEBI" id="CHEBI:15740"/>
        <dbReference type="ChEBI" id="CHEBI:37565"/>
        <dbReference type="ChEBI" id="CHEBI:43474"/>
        <dbReference type="ChEBI" id="CHEBI:58614"/>
        <dbReference type="EC" id="3.5.4.25"/>
    </reaction>
</comment>
<comment type="similarity">
    <text evidence="11">Belongs to the GTP cyclohydrolase II family.</text>
</comment>
<comment type="similarity">
    <text evidence="2">In the N-terminal section; belongs to the DHBP synthase family.</text>
</comment>
<feature type="binding site" evidence="11">
    <location>
        <begin position="120"/>
        <end position="122"/>
    </location>
    <ligand>
        <name>GTP</name>
        <dbReference type="ChEBI" id="CHEBI:37565"/>
    </ligand>
</feature>
<feature type="binding site" evidence="11">
    <location>
        <position position="142"/>
    </location>
    <ligand>
        <name>GTP</name>
        <dbReference type="ChEBI" id="CHEBI:37565"/>
    </ligand>
</feature>
<dbReference type="AlphaFoldDB" id="A0A2G9CEK3"/>
<keyword evidence="14" id="KW-1185">Reference proteome</keyword>
<dbReference type="CDD" id="cd00641">
    <property type="entry name" value="GTP_cyclohydro2"/>
    <property type="match status" value="1"/>
</dbReference>
<dbReference type="Proteomes" id="UP000231501">
    <property type="component" value="Unassembled WGS sequence"/>
</dbReference>
<dbReference type="NCBIfam" id="TIGR00505">
    <property type="entry name" value="ribA"/>
    <property type="match status" value="1"/>
</dbReference>
<comment type="caution">
    <text evidence="13">The sequence shown here is derived from an EMBL/GenBank/DDBJ whole genome shotgun (WGS) entry which is preliminary data.</text>
</comment>
<dbReference type="HAMAP" id="MF_00179">
    <property type="entry name" value="RibA"/>
    <property type="match status" value="1"/>
</dbReference>